<dbReference type="PANTHER" id="PTHR13237">
    <property type="entry name" value="SOMETHING ABOUT SILENCING PROTEIN 10-RELATED"/>
    <property type="match status" value="1"/>
</dbReference>
<organism evidence="2 3">
    <name type="scientific">Dispira parvispora</name>
    <dbReference type="NCBI Taxonomy" id="1520584"/>
    <lineage>
        <taxon>Eukaryota</taxon>
        <taxon>Fungi</taxon>
        <taxon>Fungi incertae sedis</taxon>
        <taxon>Zoopagomycota</taxon>
        <taxon>Kickxellomycotina</taxon>
        <taxon>Dimargaritomycetes</taxon>
        <taxon>Dimargaritales</taxon>
        <taxon>Dimargaritaceae</taxon>
        <taxon>Dispira</taxon>
    </lineage>
</organism>
<name>A0A9W8AHJ3_9FUNG</name>
<comment type="caution">
    <text evidence="2">The sequence shown here is derived from an EMBL/GenBank/DDBJ whole genome shotgun (WGS) entry which is preliminary data.</text>
</comment>
<evidence type="ECO:0000313" key="2">
    <source>
        <dbReference type="EMBL" id="KAJ1950502.1"/>
    </source>
</evidence>
<feature type="compositionally biased region" description="Basic and acidic residues" evidence="1">
    <location>
        <begin position="148"/>
        <end position="164"/>
    </location>
</feature>
<dbReference type="InterPro" id="IPR007146">
    <property type="entry name" value="Sas10/Utp3/C1D"/>
</dbReference>
<evidence type="ECO:0008006" key="4">
    <source>
        <dbReference type="Google" id="ProtNLM"/>
    </source>
</evidence>
<evidence type="ECO:0000313" key="3">
    <source>
        <dbReference type="Proteomes" id="UP001150925"/>
    </source>
</evidence>
<dbReference type="PANTHER" id="PTHR13237:SF9">
    <property type="entry name" value="NEUROGUIDIN"/>
    <property type="match status" value="1"/>
</dbReference>
<feature type="region of interest" description="Disordered" evidence="1">
    <location>
        <begin position="300"/>
        <end position="324"/>
    </location>
</feature>
<dbReference type="EMBL" id="JANBPY010003719">
    <property type="protein sequence ID" value="KAJ1950502.1"/>
    <property type="molecule type" value="Genomic_DNA"/>
</dbReference>
<dbReference type="Proteomes" id="UP001150925">
    <property type="component" value="Unassembled WGS sequence"/>
</dbReference>
<dbReference type="OrthoDB" id="203440at2759"/>
<proteinExistence type="predicted"/>
<dbReference type="AlphaFoldDB" id="A0A9W8AHJ3"/>
<accession>A0A9W8AHJ3</accession>
<keyword evidence="3" id="KW-1185">Reference proteome</keyword>
<evidence type="ECO:0000256" key="1">
    <source>
        <dbReference type="SAM" id="MobiDB-lite"/>
    </source>
</evidence>
<dbReference type="GO" id="GO:0000462">
    <property type="term" value="P:maturation of SSU-rRNA from tricistronic rRNA transcript (SSU-rRNA, 5.8S rRNA, LSU-rRNA)"/>
    <property type="evidence" value="ECO:0007669"/>
    <property type="project" value="TreeGrafter"/>
</dbReference>
<gene>
    <name evidence="2" type="ORF">IWQ62_006559</name>
</gene>
<sequence>MSTSLTAETRLQELLNQLDSIHGQVKKLRSRVHNEDLDTSHGISLLEVKYQLLLEYLTQLFYIVYLKVGGCSIANHEVIQELIRNRVLLERVKPVEQKLKYQIDKVIRAATLDHPEQAYKDATRATASTTGADPLQFKPNIHNMTAVADDRDHSETRQGPKDGVYRAPKLAPVHYDEDPDLASRRTKYEERLRERAARSTLVKELMAEYDHRPEQAAVHGNSGMGGTESLRRKQEERAKYEEDNFVRLSLTRKEKQELKKARFTRLDDEFRNLNDFASMASLRNADKANGQGAAQLLDKVKSRRKRDAAEVARALSTSKKRFRK</sequence>
<dbReference type="Pfam" id="PF04000">
    <property type="entry name" value="Sas10_Utp3"/>
    <property type="match status" value="1"/>
</dbReference>
<protein>
    <recommendedName>
        <fullName evidence="4">Neuroguidin</fullName>
    </recommendedName>
</protein>
<reference evidence="2" key="1">
    <citation type="submission" date="2022-07" db="EMBL/GenBank/DDBJ databases">
        <title>Phylogenomic reconstructions and comparative analyses of Kickxellomycotina fungi.</title>
        <authorList>
            <person name="Reynolds N.K."/>
            <person name="Stajich J.E."/>
            <person name="Barry K."/>
            <person name="Grigoriev I.V."/>
            <person name="Crous P."/>
            <person name="Smith M.E."/>
        </authorList>
    </citation>
    <scope>NUCLEOTIDE SEQUENCE</scope>
    <source>
        <strain evidence="2">RSA 1196</strain>
    </source>
</reference>
<feature type="region of interest" description="Disordered" evidence="1">
    <location>
        <begin position="146"/>
        <end position="166"/>
    </location>
</feature>
<dbReference type="GO" id="GO:0032040">
    <property type="term" value="C:small-subunit processome"/>
    <property type="evidence" value="ECO:0007669"/>
    <property type="project" value="TreeGrafter"/>
</dbReference>